<feature type="domain" description="SLH" evidence="2">
    <location>
        <begin position="572"/>
        <end position="630"/>
    </location>
</feature>
<name>A0A2V2YNF0_9BACL</name>
<dbReference type="AlphaFoldDB" id="A0A2V2YNF0"/>
<dbReference type="SMART" id="SM00635">
    <property type="entry name" value="BID_2"/>
    <property type="match status" value="1"/>
</dbReference>
<evidence type="ECO:0000313" key="4">
    <source>
        <dbReference type="Proteomes" id="UP000246635"/>
    </source>
</evidence>
<dbReference type="EMBL" id="QGTQ01000022">
    <property type="protein sequence ID" value="PWV97350.1"/>
    <property type="molecule type" value="Genomic_DNA"/>
</dbReference>
<keyword evidence="4" id="KW-1185">Reference proteome</keyword>
<dbReference type="Proteomes" id="UP000246635">
    <property type="component" value="Unassembled WGS sequence"/>
</dbReference>
<dbReference type="Pfam" id="PF02368">
    <property type="entry name" value="Big_2"/>
    <property type="match status" value="1"/>
</dbReference>
<dbReference type="InterPro" id="IPR003343">
    <property type="entry name" value="Big_2"/>
</dbReference>
<dbReference type="Pfam" id="PF00395">
    <property type="entry name" value="SLH"/>
    <property type="match status" value="2"/>
</dbReference>
<feature type="domain" description="SLH" evidence="2">
    <location>
        <begin position="495"/>
        <end position="558"/>
    </location>
</feature>
<evidence type="ECO:0000256" key="1">
    <source>
        <dbReference type="SAM" id="SignalP"/>
    </source>
</evidence>
<dbReference type="PROSITE" id="PS51272">
    <property type="entry name" value="SLH"/>
    <property type="match status" value="2"/>
</dbReference>
<feature type="signal peptide" evidence="1">
    <location>
        <begin position="1"/>
        <end position="26"/>
    </location>
</feature>
<dbReference type="Gene3D" id="2.60.40.1080">
    <property type="match status" value="1"/>
</dbReference>
<dbReference type="SUPFAM" id="SSF49373">
    <property type="entry name" value="Invasin/intimin cell-adhesion fragments"/>
    <property type="match status" value="1"/>
</dbReference>
<evidence type="ECO:0000259" key="2">
    <source>
        <dbReference type="PROSITE" id="PS51272"/>
    </source>
</evidence>
<keyword evidence="1" id="KW-0732">Signal</keyword>
<sequence length="630" mass="69378">MNKRSLLAPWKLLLSLALLATSLTWATASTPYAQAATTIDVQQATANRTKQDIVDRWMQYRPLEPGTSYMSEDQIYEVAPSLKPPYAAGTLKSKYIEDGINAANFVRYLAGLPDDLTPDWSLQQQQQTAALVNAINNQLSHYPTQPANMEQSMFELGSEGTSSSNLYMGSPTFYDNVLGYMSDSDSSNIERVGHRRWVLNPSMTKTMFGMVFSHDANWNAPYASMYAFNMDRSESDVSYDYVAWPSAGYFPSEVFAPYDAWSVSLNPKRFDNERTSEIQVQLTRARDGKQWTFTSADRDKSGRFFNVETSGRGIPFAVIFRPDNLGTILPEDTFNVTISGIYRTSGQADTVSFQTNFFNLLPDLATAQNAIHLNKGETVKLRMNEGAQTSGNVFVSSDPSVVTIDSQGRVTGVGEGEAYISIDDYLGNQSELYVAVGKSTERVSSWALDGYTKAKGNGLIGLYNDHSYQQPITRSSFTDLAVQMLENIQGSSLANNVNLDDSPFTDVYNYSVIWAAQNGIIQGTSSTTFSPNAPITREQAATLLLKVYDKALEIKAALTAGSSVSQSIPTSSAVFADDSRIASWARSSVYQAVGLKLMNGTGSNQFTPKGNLTYEQTFLIMENVFELVMG</sequence>
<reference evidence="3 4" key="1">
    <citation type="submission" date="2018-05" db="EMBL/GenBank/DDBJ databases">
        <title>Genomic Encyclopedia of Type Strains, Phase III (KMG-III): the genomes of soil and plant-associated and newly described type strains.</title>
        <authorList>
            <person name="Whitman W."/>
        </authorList>
    </citation>
    <scope>NUCLEOTIDE SEQUENCE [LARGE SCALE GENOMIC DNA]</scope>
    <source>
        <strain evidence="3 4">CECT 5696</strain>
    </source>
</reference>
<comment type="caution">
    <text evidence="3">The sequence shown here is derived from an EMBL/GenBank/DDBJ whole genome shotgun (WGS) entry which is preliminary data.</text>
</comment>
<proteinExistence type="predicted"/>
<organism evidence="3 4">
    <name type="scientific">Paenibacillus cellulosilyticus</name>
    <dbReference type="NCBI Taxonomy" id="375489"/>
    <lineage>
        <taxon>Bacteria</taxon>
        <taxon>Bacillati</taxon>
        <taxon>Bacillota</taxon>
        <taxon>Bacilli</taxon>
        <taxon>Bacillales</taxon>
        <taxon>Paenibacillaceae</taxon>
        <taxon>Paenibacillus</taxon>
    </lineage>
</organism>
<dbReference type="InterPro" id="IPR008964">
    <property type="entry name" value="Invasin/intimin_cell_adhesion"/>
</dbReference>
<dbReference type="InterPro" id="IPR001119">
    <property type="entry name" value="SLH_dom"/>
</dbReference>
<accession>A0A2V2YNF0</accession>
<protein>
    <submittedName>
        <fullName evidence="3">Ig-like protein group 2</fullName>
    </submittedName>
</protein>
<gene>
    <name evidence="3" type="ORF">DFQ01_12281</name>
</gene>
<feature type="chain" id="PRO_5038839065" evidence="1">
    <location>
        <begin position="27"/>
        <end position="630"/>
    </location>
</feature>
<evidence type="ECO:0000313" key="3">
    <source>
        <dbReference type="EMBL" id="PWV97350.1"/>
    </source>
</evidence>
<dbReference type="RefSeq" id="WP_245946823.1">
    <property type="nucleotide sequence ID" value="NZ_CP054613.1"/>
</dbReference>